<dbReference type="SMART" id="SM00191">
    <property type="entry name" value="Int_alpha"/>
    <property type="match status" value="1"/>
</dbReference>
<evidence type="ECO:0000313" key="2">
    <source>
        <dbReference type="Proteomes" id="UP000184357"/>
    </source>
</evidence>
<dbReference type="AlphaFoldDB" id="A0A1M5MJ84"/>
<name>A0A1M5MJ84_9EURY</name>
<protein>
    <submittedName>
        <fullName evidence="1">Uncharacterized protein</fullName>
    </submittedName>
</protein>
<gene>
    <name evidence="1" type="ORF">SAMN05443636_1030</name>
</gene>
<organism evidence="1 2">
    <name type="scientific">Halobaculum gomorrense</name>
    <dbReference type="NCBI Taxonomy" id="43928"/>
    <lineage>
        <taxon>Archaea</taxon>
        <taxon>Methanobacteriati</taxon>
        <taxon>Methanobacteriota</taxon>
        <taxon>Stenosarchaea group</taxon>
        <taxon>Halobacteria</taxon>
        <taxon>Halobacteriales</taxon>
        <taxon>Haloferacaceae</taxon>
        <taxon>Halobaculum</taxon>
    </lineage>
</organism>
<dbReference type="InterPro" id="IPR013519">
    <property type="entry name" value="Int_alpha_beta-p"/>
</dbReference>
<dbReference type="PROSITE" id="PS51470">
    <property type="entry name" value="FG_GAP"/>
    <property type="match status" value="1"/>
</dbReference>
<sequence>MFYGPVPEGTLNVSEADARLLGVAGDRAGFAVTAGEFDGDGDIAVGAPENDSAAEDVGAVYLLLSNETERSGTANLLAEADAILTGVGEGDMVGFPVASLPVTEADSDSDDGTGAAADVDALLVGAPRNDN</sequence>
<dbReference type="EMBL" id="FQWV01000002">
    <property type="protein sequence ID" value="SHG77275.1"/>
    <property type="molecule type" value="Genomic_DNA"/>
</dbReference>
<dbReference type="Proteomes" id="UP000184357">
    <property type="component" value="Unassembled WGS sequence"/>
</dbReference>
<accession>A0A1M5MJ84</accession>
<dbReference type="InterPro" id="IPR028994">
    <property type="entry name" value="Integrin_alpha_N"/>
</dbReference>
<evidence type="ECO:0000313" key="1">
    <source>
        <dbReference type="EMBL" id="SHG77275.1"/>
    </source>
</evidence>
<dbReference type="Gene3D" id="2.130.10.130">
    <property type="entry name" value="Integrin alpha, N-terminal"/>
    <property type="match status" value="1"/>
</dbReference>
<proteinExistence type="predicted"/>
<dbReference type="STRING" id="43928.SAMN05443636_1030"/>
<reference evidence="1 2" key="1">
    <citation type="submission" date="2016-11" db="EMBL/GenBank/DDBJ databases">
        <authorList>
            <person name="Jaros S."/>
            <person name="Januszkiewicz K."/>
            <person name="Wedrychowicz H."/>
        </authorList>
    </citation>
    <scope>NUCLEOTIDE SEQUENCE [LARGE SCALE GENOMIC DNA]</scope>
    <source>
        <strain evidence="1 2">DSM 9297</strain>
    </source>
</reference>
<dbReference type="SUPFAM" id="SSF69318">
    <property type="entry name" value="Integrin alpha N-terminal domain"/>
    <property type="match status" value="1"/>
</dbReference>
<keyword evidence="2" id="KW-1185">Reference proteome</keyword>